<keyword evidence="4 6" id="KW-0472">Membrane</keyword>
<feature type="domain" description="TLC" evidence="7">
    <location>
        <begin position="62"/>
        <end position="227"/>
    </location>
</feature>
<organism evidence="8 9">
    <name type="scientific">Polyrhizophydium stewartii</name>
    <dbReference type="NCBI Taxonomy" id="2732419"/>
    <lineage>
        <taxon>Eukaryota</taxon>
        <taxon>Fungi</taxon>
        <taxon>Fungi incertae sedis</taxon>
        <taxon>Chytridiomycota</taxon>
        <taxon>Chytridiomycota incertae sedis</taxon>
        <taxon>Chytridiomycetes</taxon>
        <taxon>Rhizophydiales</taxon>
        <taxon>Rhizophydiales incertae sedis</taxon>
        <taxon>Polyrhizophydium</taxon>
    </lineage>
</organism>
<gene>
    <name evidence="8" type="ORF">HK105_202529</name>
</gene>
<dbReference type="Proteomes" id="UP001527925">
    <property type="component" value="Unassembled WGS sequence"/>
</dbReference>
<reference evidence="8 9" key="1">
    <citation type="submission" date="2023-09" db="EMBL/GenBank/DDBJ databases">
        <title>Pangenome analysis of Batrachochytrium dendrobatidis and related Chytrids.</title>
        <authorList>
            <person name="Yacoub M.N."/>
            <person name="Stajich J.E."/>
            <person name="James T.Y."/>
        </authorList>
    </citation>
    <scope>NUCLEOTIDE SEQUENCE [LARGE SCALE GENOMIC DNA]</scope>
    <source>
        <strain evidence="8 9">JEL0888</strain>
    </source>
</reference>
<keyword evidence="3 6" id="KW-1133">Transmembrane helix</keyword>
<sequence>MSNATLVLPVKPLVETVLQHGILMPFIAYSAFQLVAYVLLTTFVFPRTFASDKARSWLLSALVSVTSATLSVPFSVAMLRGVVTGTARTTDPASFALSDTPESQRLGGIFSAFLVMDLVVGTFSYPKQVQLVTGWVHHFVYLALMLDFMRHQICPAMCPMALMEIPTFLLAIGNINKRWRTEVPFAVSFFLTRIVFHLALVYSLYVAIPGYHFWIVLAAPFPMHVFWLRGWFVRRAKMYRKARLEAAAAAAAGSSSGSTAPSGVSTAARDAAGDLRQR</sequence>
<evidence type="ECO:0000313" key="8">
    <source>
        <dbReference type="EMBL" id="KAL2918115.1"/>
    </source>
</evidence>
<accession>A0ABR4NF07</accession>
<feature type="transmembrane region" description="Helical" evidence="6">
    <location>
        <begin position="22"/>
        <end position="45"/>
    </location>
</feature>
<proteinExistence type="predicted"/>
<evidence type="ECO:0000256" key="5">
    <source>
        <dbReference type="SAM" id="MobiDB-lite"/>
    </source>
</evidence>
<evidence type="ECO:0000256" key="1">
    <source>
        <dbReference type="ARBA" id="ARBA00004141"/>
    </source>
</evidence>
<feature type="transmembrane region" description="Helical" evidence="6">
    <location>
        <begin position="152"/>
        <end position="173"/>
    </location>
</feature>
<evidence type="ECO:0000256" key="2">
    <source>
        <dbReference type="ARBA" id="ARBA00022692"/>
    </source>
</evidence>
<protein>
    <recommendedName>
        <fullName evidence="7">TLC domain-containing protein</fullName>
    </recommendedName>
</protein>
<name>A0ABR4NF07_9FUNG</name>
<dbReference type="Pfam" id="PF03798">
    <property type="entry name" value="TRAM_LAG1_CLN8"/>
    <property type="match status" value="1"/>
</dbReference>
<feature type="region of interest" description="Disordered" evidence="5">
    <location>
        <begin position="251"/>
        <end position="278"/>
    </location>
</feature>
<evidence type="ECO:0000256" key="4">
    <source>
        <dbReference type="ARBA" id="ARBA00023136"/>
    </source>
</evidence>
<dbReference type="InterPro" id="IPR006634">
    <property type="entry name" value="TLC-dom"/>
</dbReference>
<comment type="caution">
    <text evidence="8">The sequence shown here is derived from an EMBL/GenBank/DDBJ whole genome shotgun (WGS) entry which is preliminary data.</text>
</comment>
<dbReference type="EMBL" id="JADGIZ020000008">
    <property type="protein sequence ID" value="KAL2918115.1"/>
    <property type="molecule type" value="Genomic_DNA"/>
</dbReference>
<feature type="transmembrane region" description="Helical" evidence="6">
    <location>
        <begin position="185"/>
        <end position="205"/>
    </location>
</feature>
<evidence type="ECO:0000313" key="9">
    <source>
        <dbReference type="Proteomes" id="UP001527925"/>
    </source>
</evidence>
<comment type="subcellular location">
    <subcellularLocation>
        <location evidence="1">Membrane</location>
        <topology evidence="1">Multi-pass membrane protein</topology>
    </subcellularLocation>
</comment>
<feature type="transmembrane region" description="Helical" evidence="6">
    <location>
        <begin position="57"/>
        <end position="83"/>
    </location>
</feature>
<keyword evidence="9" id="KW-1185">Reference proteome</keyword>
<evidence type="ECO:0000256" key="3">
    <source>
        <dbReference type="ARBA" id="ARBA00022989"/>
    </source>
</evidence>
<evidence type="ECO:0000259" key="7">
    <source>
        <dbReference type="Pfam" id="PF03798"/>
    </source>
</evidence>
<feature type="compositionally biased region" description="Low complexity" evidence="5">
    <location>
        <begin position="251"/>
        <end position="268"/>
    </location>
</feature>
<evidence type="ECO:0000256" key="6">
    <source>
        <dbReference type="SAM" id="Phobius"/>
    </source>
</evidence>
<feature type="transmembrane region" description="Helical" evidence="6">
    <location>
        <begin position="211"/>
        <end position="232"/>
    </location>
</feature>
<keyword evidence="2 6" id="KW-0812">Transmembrane</keyword>